<dbReference type="SUPFAM" id="SSF53474">
    <property type="entry name" value="alpha/beta-Hydrolases"/>
    <property type="match status" value="1"/>
</dbReference>
<protein>
    <submittedName>
        <fullName evidence="2">Alpha/beta-hydrolase</fullName>
    </submittedName>
</protein>
<dbReference type="GO" id="GO:0008236">
    <property type="term" value="F:serine-type peptidase activity"/>
    <property type="evidence" value="ECO:0007669"/>
    <property type="project" value="InterPro"/>
</dbReference>
<dbReference type="InterPro" id="IPR050585">
    <property type="entry name" value="Xaa-Pro_dipeptidyl-ppase/CocE"/>
</dbReference>
<dbReference type="InterPro" id="IPR029058">
    <property type="entry name" value="AB_hydrolase_fold"/>
</dbReference>
<organism evidence="2 3">
    <name type="scientific">Roridomyces roridus</name>
    <dbReference type="NCBI Taxonomy" id="1738132"/>
    <lineage>
        <taxon>Eukaryota</taxon>
        <taxon>Fungi</taxon>
        <taxon>Dikarya</taxon>
        <taxon>Basidiomycota</taxon>
        <taxon>Agaricomycotina</taxon>
        <taxon>Agaricomycetes</taxon>
        <taxon>Agaricomycetidae</taxon>
        <taxon>Agaricales</taxon>
        <taxon>Marasmiineae</taxon>
        <taxon>Mycenaceae</taxon>
        <taxon>Roridomyces</taxon>
    </lineage>
</organism>
<dbReference type="SUPFAM" id="SSF82171">
    <property type="entry name" value="DPP6 N-terminal domain-like"/>
    <property type="match status" value="1"/>
</dbReference>
<dbReference type="EMBL" id="JARKIF010000015">
    <property type="protein sequence ID" value="KAJ7622081.1"/>
    <property type="molecule type" value="Genomic_DNA"/>
</dbReference>
<evidence type="ECO:0000259" key="1">
    <source>
        <dbReference type="Pfam" id="PF00326"/>
    </source>
</evidence>
<gene>
    <name evidence="2" type="ORF">FB45DRAFT_798212</name>
</gene>
<feature type="non-terminal residue" evidence="2">
    <location>
        <position position="676"/>
    </location>
</feature>
<dbReference type="GO" id="GO:0006508">
    <property type="term" value="P:proteolysis"/>
    <property type="evidence" value="ECO:0007669"/>
    <property type="project" value="InterPro"/>
</dbReference>
<comment type="caution">
    <text evidence="2">The sequence shown here is derived from an EMBL/GenBank/DDBJ whole genome shotgun (WGS) entry which is preliminary data.</text>
</comment>
<proteinExistence type="predicted"/>
<evidence type="ECO:0000313" key="2">
    <source>
        <dbReference type="EMBL" id="KAJ7622081.1"/>
    </source>
</evidence>
<dbReference type="PANTHER" id="PTHR43056:SF5">
    <property type="entry name" value="PEPTIDASE S9 PROLYL OLIGOPEPTIDASE CATALYTIC DOMAIN-CONTAINING PROTEIN"/>
    <property type="match status" value="1"/>
</dbReference>
<dbReference type="AlphaFoldDB" id="A0AAD7BID1"/>
<dbReference type="Proteomes" id="UP001221142">
    <property type="component" value="Unassembled WGS sequence"/>
</dbReference>
<feature type="domain" description="Peptidase S9 prolyl oligopeptidase catalytic" evidence="1">
    <location>
        <begin position="465"/>
        <end position="675"/>
    </location>
</feature>
<keyword evidence="3" id="KW-1185">Reference proteome</keyword>
<name>A0AAD7BID1_9AGAR</name>
<dbReference type="Gene3D" id="3.40.50.1820">
    <property type="entry name" value="alpha/beta hydrolase"/>
    <property type="match status" value="1"/>
</dbReference>
<dbReference type="PANTHER" id="PTHR43056">
    <property type="entry name" value="PEPTIDASE S9 PROLYL OLIGOPEPTIDASE"/>
    <property type="match status" value="1"/>
</dbReference>
<dbReference type="InterPro" id="IPR001375">
    <property type="entry name" value="Peptidase_S9_cat"/>
</dbReference>
<sequence length="676" mass="73445">MSEAPSLEPQPVPYGTWPSPISASMISKLSASVEDILVDSVTSAIYYIEKRPEEGGRNVIVSLSEGVDVIGRDWNARTVVQEYGGAPAAVHRNVLVFSNLGDGQVYTTDLLARTSPTVVTNARACRFADFAYHPRLSNYVVCIAEDHTKPEPENIVTTLVCVNLAAGTDTPPGVLFSGADFYSSPRFNSDGTLLAWVEWEHPDMPWDGAQVCVAAVDGVNGSLGIASHKLPRTRIAGRPSAISAIQPTWLNHTTLVFSCDISGYQNPWIAAVHQQDAAYSVETRALFNDPVGMDFADPSWWLGESNICVLDESKLLFSASRDGRTVLYVVSTDGTRTQVESPFVHVSRMRRVGNLNVIFLASTVDKGMSLIRCSFTDGLTPTFTYLLPGGPPPLSASYISLPVPMTLAIPDVGQSDRDAQTLVHVVYYAPKSPLYKGRPGEKPPAIVNVHGGPSSVERQGLNLIKQFFTSRGWSWIDINYSGSSNYGREYMDRLKGNWGVYDVHDCVHAALTLSSSSHNLIDPKRIVIRGGSAGGYTTLSALSQTDPVLRAVFAAGVSSYGVSDLRKLAELTHKFQSHYVQTLVGGGFDEIPDVYRARSPVFNAGIIKAPLLILQGSIDPIVPPTQAEDMIKVIRDGGGSVEYSVFEGESHGWRKADTIARALELELDFYERSLGL</sequence>
<reference evidence="2" key="1">
    <citation type="submission" date="2023-03" db="EMBL/GenBank/DDBJ databases">
        <title>Massive genome expansion in bonnet fungi (Mycena s.s.) driven by repeated elements and novel gene families across ecological guilds.</title>
        <authorList>
            <consortium name="Lawrence Berkeley National Laboratory"/>
            <person name="Harder C.B."/>
            <person name="Miyauchi S."/>
            <person name="Viragh M."/>
            <person name="Kuo A."/>
            <person name="Thoen E."/>
            <person name="Andreopoulos B."/>
            <person name="Lu D."/>
            <person name="Skrede I."/>
            <person name="Drula E."/>
            <person name="Henrissat B."/>
            <person name="Morin E."/>
            <person name="Kohler A."/>
            <person name="Barry K."/>
            <person name="LaButti K."/>
            <person name="Morin E."/>
            <person name="Salamov A."/>
            <person name="Lipzen A."/>
            <person name="Mereny Z."/>
            <person name="Hegedus B."/>
            <person name="Baldrian P."/>
            <person name="Stursova M."/>
            <person name="Weitz H."/>
            <person name="Taylor A."/>
            <person name="Grigoriev I.V."/>
            <person name="Nagy L.G."/>
            <person name="Martin F."/>
            <person name="Kauserud H."/>
        </authorList>
    </citation>
    <scope>NUCLEOTIDE SEQUENCE</scope>
    <source>
        <strain evidence="2">9284</strain>
    </source>
</reference>
<evidence type="ECO:0000313" key="3">
    <source>
        <dbReference type="Proteomes" id="UP001221142"/>
    </source>
</evidence>
<dbReference type="Pfam" id="PF00326">
    <property type="entry name" value="Peptidase_S9"/>
    <property type="match status" value="1"/>
</dbReference>
<accession>A0AAD7BID1</accession>